<feature type="transmembrane region" description="Helical" evidence="7">
    <location>
        <begin position="98"/>
        <end position="123"/>
    </location>
</feature>
<dbReference type="eggNOG" id="arCOG03447">
    <property type="taxonomic scope" value="Archaea"/>
</dbReference>
<evidence type="ECO:0000256" key="6">
    <source>
        <dbReference type="ARBA" id="ARBA00023136"/>
    </source>
</evidence>
<feature type="transmembrane region" description="Helical" evidence="7">
    <location>
        <begin position="276"/>
        <end position="296"/>
    </location>
</feature>
<dbReference type="RefSeq" id="WP_013603391.1">
    <property type="nucleotide sequence ID" value="NC_015151.1"/>
</dbReference>
<keyword evidence="9" id="KW-1185">Reference proteome</keyword>
<feature type="transmembrane region" description="Helical" evidence="7">
    <location>
        <begin position="317"/>
        <end position="337"/>
    </location>
</feature>
<feature type="transmembrane region" description="Helical" evidence="7">
    <location>
        <begin position="129"/>
        <end position="151"/>
    </location>
</feature>
<feature type="transmembrane region" description="Helical" evidence="7">
    <location>
        <begin position="158"/>
        <end position="177"/>
    </location>
</feature>
<sequence length="444" mass="48465">MTSIIERLGIEHIPSSMRHGRIMYQFTLWFASNLTVADYALGPILYMLGLPIPWLVLALVLGNVLGSLLVGLLAAMGPTYGYPQIMISRAAYGRIGNLPFAVANWISTLGWFSVNAIIGGYIINYIDPAIPLYVAILITVLTQFIIALFGYDIIHRSEYILSIILGIMFAVSLALALSKPYLLSTYVRSTSFNPFDFAIALATVFSYIMSWGPYASDYSRYLPENTSRLKIIAYAALGGILASLWSEVVGFAVSAATGNTSGLPTVLVQFMGNYGIVYAIIAVIALFLGALAANVLNIYTNSLSALAIYNRARRWQALIAGAIVGTIMAVLGGLNFVGYYEGFLLFLDYWITPWIGILLVMFYVNKIRDWRLVENGPKAIWKALLAYIIGLLISVPFMNLNAVTGGLIPFTGPVANALGGADISYFISFIATSIIYLLFMSGKQ</sequence>
<dbReference type="HOGENOM" id="CLU_026016_3_0_2"/>
<dbReference type="OrthoDB" id="27121at2157"/>
<evidence type="ECO:0000256" key="1">
    <source>
        <dbReference type="ARBA" id="ARBA00004141"/>
    </source>
</evidence>
<protein>
    <submittedName>
        <fullName evidence="8">Purine-cytosine permease related protein</fullName>
    </submittedName>
</protein>
<name>F0QYU6_VULM7</name>
<dbReference type="Pfam" id="PF02133">
    <property type="entry name" value="Transp_cyt_pur"/>
    <property type="match status" value="1"/>
</dbReference>
<dbReference type="GO" id="GO:0005886">
    <property type="term" value="C:plasma membrane"/>
    <property type="evidence" value="ECO:0007669"/>
    <property type="project" value="TreeGrafter"/>
</dbReference>
<dbReference type="InterPro" id="IPR026030">
    <property type="entry name" value="Pur-cyt_permease_Fcy2/21/22"/>
</dbReference>
<evidence type="ECO:0000256" key="4">
    <source>
        <dbReference type="ARBA" id="ARBA00022692"/>
    </source>
</evidence>
<feature type="transmembrane region" description="Helical" evidence="7">
    <location>
        <begin position="343"/>
        <end position="364"/>
    </location>
</feature>
<evidence type="ECO:0000313" key="8">
    <source>
        <dbReference type="EMBL" id="ADY00227.1"/>
    </source>
</evidence>
<dbReference type="Gene3D" id="1.10.4160.10">
    <property type="entry name" value="Hydantoin permease"/>
    <property type="match status" value="1"/>
</dbReference>
<accession>F0QYU6</accession>
<dbReference type="KEGG" id="vmo:VMUT_0009"/>
<proteinExistence type="inferred from homology"/>
<evidence type="ECO:0000256" key="2">
    <source>
        <dbReference type="ARBA" id="ARBA00008974"/>
    </source>
</evidence>
<keyword evidence="4 7" id="KW-0812">Transmembrane</keyword>
<dbReference type="PANTHER" id="PTHR31806:SF1">
    <property type="entry name" value="PURINE-CYTOSINE PERMEASE FCY2-RELATED"/>
    <property type="match status" value="1"/>
</dbReference>
<keyword evidence="6 7" id="KW-0472">Membrane</keyword>
<evidence type="ECO:0000313" key="9">
    <source>
        <dbReference type="Proteomes" id="UP000007485"/>
    </source>
</evidence>
<organism evidence="8 9">
    <name type="scientific">Vulcanisaeta moutnovskia (strain 768-28)</name>
    <dbReference type="NCBI Taxonomy" id="985053"/>
    <lineage>
        <taxon>Archaea</taxon>
        <taxon>Thermoproteota</taxon>
        <taxon>Thermoprotei</taxon>
        <taxon>Thermoproteales</taxon>
        <taxon>Thermoproteaceae</taxon>
        <taxon>Vulcanisaeta</taxon>
    </lineage>
</organism>
<dbReference type="GeneID" id="10287661"/>
<keyword evidence="5 7" id="KW-1133">Transmembrane helix</keyword>
<dbReference type="PIRSF" id="PIRSF002744">
    <property type="entry name" value="Pur-cyt_permease"/>
    <property type="match status" value="1"/>
</dbReference>
<dbReference type="Proteomes" id="UP000007485">
    <property type="component" value="Chromosome"/>
</dbReference>
<dbReference type="AlphaFoldDB" id="F0QYU6"/>
<dbReference type="STRING" id="985053.VMUT_0009"/>
<evidence type="ECO:0000256" key="3">
    <source>
        <dbReference type="ARBA" id="ARBA00022448"/>
    </source>
</evidence>
<evidence type="ECO:0000256" key="5">
    <source>
        <dbReference type="ARBA" id="ARBA00022989"/>
    </source>
</evidence>
<dbReference type="GO" id="GO:0022857">
    <property type="term" value="F:transmembrane transporter activity"/>
    <property type="evidence" value="ECO:0007669"/>
    <property type="project" value="InterPro"/>
</dbReference>
<gene>
    <name evidence="8" type="ordered locus">VMUT_0009</name>
</gene>
<evidence type="ECO:0000256" key="7">
    <source>
        <dbReference type="SAM" id="Phobius"/>
    </source>
</evidence>
<keyword evidence="3" id="KW-0813">Transport</keyword>
<reference evidence="8 9" key="1">
    <citation type="journal article" date="2011" name="J. Bacteriol.">
        <title>Complete genome sequence of 'Vulcanisaeta moutnovskia' strain 768-28, a novel member of the hyperthermophilic crenarchaeal genus vulcanisaeta.</title>
        <authorList>
            <person name="Gumerov V.M."/>
            <person name="Mardanov A.V."/>
            <person name="Beletsky A.V."/>
            <person name="Prokofeva M.I."/>
            <person name="Bonch-Osmolovskaya E.A."/>
            <person name="Ravin N.V."/>
            <person name="Skryabin K.G."/>
        </authorList>
    </citation>
    <scope>NUCLEOTIDE SEQUENCE [LARGE SCALE GENOMIC DNA]</scope>
    <source>
        <strain evidence="8 9">768-28</strain>
    </source>
</reference>
<dbReference type="InterPro" id="IPR001248">
    <property type="entry name" value="Pur-cyt_permease"/>
</dbReference>
<feature type="transmembrane region" description="Helical" evidence="7">
    <location>
        <begin position="231"/>
        <end position="256"/>
    </location>
</feature>
<feature type="transmembrane region" description="Helical" evidence="7">
    <location>
        <begin position="384"/>
        <end position="403"/>
    </location>
</feature>
<dbReference type="EMBL" id="CP002529">
    <property type="protein sequence ID" value="ADY00227.1"/>
    <property type="molecule type" value="Genomic_DNA"/>
</dbReference>
<feature type="transmembrane region" description="Helical" evidence="7">
    <location>
        <begin position="54"/>
        <end position="77"/>
    </location>
</feature>
<feature type="transmembrane region" description="Helical" evidence="7">
    <location>
        <begin position="26"/>
        <end position="48"/>
    </location>
</feature>
<dbReference type="PANTHER" id="PTHR31806">
    <property type="entry name" value="PURINE-CYTOSINE PERMEASE FCY2-RELATED"/>
    <property type="match status" value="1"/>
</dbReference>
<feature type="transmembrane region" description="Helical" evidence="7">
    <location>
        <begin position="197"/>
        <end position="219"/>
    </location>
</feature>
<comment type="similarity">
    <text evidence="2">Belongs to the purine-cytosine permease (2.A.39) family.</text>
</comment>
<feature type="transmembrane region" description="Helical" evidence="7">
    <location>
        <begin position="423"/>
        <end position="439"/>
    </location>
</feature>
<comment type="subcellular location">
    <subcellularLocation>
        <location evidence="1">Membrane</location>
        <topology evidence="1">Multi-pass membrane protein</topology>
    </subcellularLocation>
</comment>